<dbReference type="PANTHER" id="PTHR11820">
    <property type="entry name" value="ACYLPYRUVASE"/>
    <property type="match status" value="1"/>
</dbReference>
<dbReference type="GO" id="GO:0046872">
    <property type="term" value="F:metal ion binding"/>
    <property type="evidence" value="ECO:0007669"/>
    <property type="project" value="UniProtKB-KW"/>
</dbReference>
<keyword evidence="1" id="KW-0479">Metal-binding</keyword>
<protein>
    <submittedName>
        <fullName evidence="3">2-keto-4-pentenoate hydratase/2-oxohepta-3-ene-1,7-dioic acid hydratase in catechol pathway</fullName>
    </submittedName>
</protein>
<accession>A0A4V2F3U0</accession>
<organism evidence="3 4">
    <name type="scientific">Pigmentiphaga kullae</name>
    <dbReference type="NCBI Taxonomy" id="151784"/>
    <lineage>
        <taxon>Bacteria</taxon>
        <taxon>Pseudomonadati</taxon>
        <taxon>Pseudomonadota</taxon>
        <taxon>Betaproteobacteria</taxon>
        <taxon>Burkholderiales</taxon>
        <taxon>Alcaligenaceae</taxon>
        <taxon>Pigmentiphaga</taxon>
    </lineage>
</organism>
<dbReference type="RefSeq" id="WP_130356514.1">
    <property type="nucleotide sequence ID" value="NZ_SGXC01000001.1"/>
</dbReference>
<feature type="domain" description="Fumarylacetoacetase-like C-terminal" evidence="2">
    <location>
        <begin position="86"/>
        <end position="298"/>
    </location>
</feature>
<evidence type="ECO:0000313" key="3">
    <source>
        <dbReference type="EMBL" id="RZS85277.1"/>
    </source>
</evidence>
<dbReference type="InterPro" id="IPR011234">
    <property type="entry name" value="Fumarylacetoacetase-like_C"/>
</dbReference>
<evidence type="ECO:0000259" key="2">
    <source>
        <dbReference type="Pfam" id="PF01557"/>
    </source>
</evidence>
<evidence type="ECO:0000313" key="4">
    <source>
        <dbReference type="Proteomes" id="UP000292445"/>
    </source>
</evidence>
<keyword evidence="4" id="KW-1185">Reference proteome</keyword>
<reference evidence="3 4" key="1">
    <citation type="submission" date="2019-02" db="EMBL/GenBank/DDBJ databases">
        <title>Genomic Encyclopedia of Type Strains, Phase IV (KMG-IV): sequencing the most valuable type-strain genomes for metagenomic binning, comparative biology and taxonomic classification.</title>
        <authorList>
            <person name="Goeker M."/>
        </authorList>
    </citation>
    <scope>NUCLEOTIDE SEQUENCE [LARGE SCALE GENOMIC DNA]</scope>
    <source>
        <strain evidence="3 4">K24</strain>
    </source>
</reference>
<dbReference type="InterPro" id="IPR036663">
    <property type="entry name" value="Fumarylacetoacetase_C_sf"/>
</dbReference>
<dbReference type="OrthoDB" id="9805307at2"/>
<comment type="caution">
    <text evidence="3">The sequence shown here is derived from an EMBL/GenBank/DDBJ whole genome shotgun (WGS) entry which is preliminary data.</text>
</comment>
<dbReference type="GO" id="GO:0018773">
    <property type="term" value="F:acetylpyruvate hydrolase activity"/>
    <property type="evidence" value="ECO:0007669"/>
    <property type="project" value="TreeGrafter"/>
</dbReference>
<dbReference type="PANTHER" id="PTHR11820:SF7">
    <property type="entry name" value="ACYLPYRUVASE FAHD1, MITOCHONDRIAL"/>
    <property type="match status" value="1"/>
</dbReference>
<name>A0A4V2F3U0_9BURK</name>
<dbReference type="EMBL" id="SGXC01000001">
    <property type="protein sequence ID" value="RZS85277.1"/>
    <property type="molecule type" value="Genomic_DNA"/>
</dbReference>
<dbReference type="Pfam" id="PF01557">
    <property type="entry name" value="FAA_hydrolase"/>
    <property type="match status" value="1"/>
</dbReference>
<evidence type="ECO:0000256" key="1">
    <source>
        <dbReference type="ARBA" id="ARBA00022723"/>
    </source>
</evidence>
<sequence>MFSLTTRSVHGVPTGCLQTARGCYPIAASARVLGLDTMPDALADLFRNWAAHQPGLARIAAAERELHALAVPADAPELAPLQYPGKVLCAGANYYDHLAEMKVPDAHDKSAQRLFFFFKPARQAVVGPGATVRIPRGCQSFDWEIELALVIGREARAIAAQDWREHVAAYCVAIDFSARDLNRAPETFYKFDWVAGKAHDTSCPLGPLVPAAFVPDPHDLAMRLDVNGEVRQDARTSGMIFDIGEQLATLSRIMTLEPGDVVLTGTPAGVGAARRSFLAAGDVVSARIESLGALRVEIQPPPD</sequence>
<dbReference type="AlphaFoldDB" id="A0A4V2F3U0"/>
<gene>
    <name evidence="3" type="ORF">EV675_1300</name>
</gene>
<dbReference type="Gene3D" id="3.90.850.10">
    <property type="entry name" value="Fumarylacetoacetase-like, C-terminal domain"/>
    <property type="match status" value="1"/>
</dbReference>
<proteinExistence type="predicted"/>
<dbReference type="SUPFAM" id="SSF56529">
    <property type="entry name" value="FAH"/>
    <property type="match status" value="1"/>
</dbReference>
<dbReference type="Proteomes" id="UP000292445">
    <property type="component" value="Unassembled WGS sequence"/>
</dbReference>